<dbReference type="Gene3D" id="3.40.50.2300">
    <property type="match status" value="1"/>
</dbReference>
<dbReference type="InterPro" id="IPR005467">
    <property type="entry name" value="His_kinase_dom"/>
</dbReference>
<dbReference type="GO" id="GO:0004673">
    <property type="term" value="F:protein histidine kinase activity"/>
    <property type="evidence" value="ECO:0007669"/>
    <property type="project" value="UniProtKB-EC"/>
</dbReference>
<dbReference type="EC" id="2.7.13.3" evidence="2"/>
<feature type="domain" description="PAS" evidence="8">
    <location>
        <begin position="134"/>
        <end position="186"/>
    </location>
</feature>
<evidence type="ECO:0000256" key="5">
    <source>
        <dbReference type="ARBA" id="ARBA00022777"/>
    </source>
</evidence>
<dbReference type="NCBIfam" id="TIGR00229">
    <property type="entry name" value="sensory_box"/>
    <property type="match status" value="2"/>
</dbReference>
<dbReference type="InterPro" id="IPR036890">
    <property type="entry name" value="HATPase_C_sf"/>
</dbReference>
<evidence type="ECO:0000256" key="1">
    <source>
        <dbReference type="ARBA" id="ARBA00000085"/>
    </source>
</evidence>
<dbReference type="InterPro" id="IPR004358">
    <property type="entry name" value="Sig_transdc_His_kin-like_C"/>
</dbReference>
<dbReference type="Pfam" id="PF00072">
    <property type="entry name" value="Response_reg"/>
    <property type="match status" value="1"/>
</dbReference>
<dbReference type="PROSITE" id="PS50109">
    <property type="entry name" value="HIS_KIN"/>
    <property type="match status" value="1"/>
</dbReference>
<dbReference type="SMART" id="SM00091">
    <property type="entry name" value="PAS"/>
    <property type="match status" value="2"/>
</dbReference>
<reference evidence="10" key="1">
    <citation type="journal article" date="2015" name="Proc. Natl. Acad. Sci. U.S.A.">
        <title>Networks of energetic and metabolic interactions define dynamics in microbial communities.</title>
        <authorList>
            <person name="Embree M."/>
            <person name="Liu J.K."/>
            <person name="Al-Bassam M.M."/>
            <person name="Zengler K."/>
        </authorList>
    </citation>
    <scope>NUCLEOTIDE SEQUENCE</scope>
</reference>
<organism evidence="10">
    <name type="scientific">hydrocarbon metagenome</name>
    <dbReference type="NCBI Taxonomy" id="938273"/>
    <lineage>
        <taxon>unclassified sequences</taxon>
        <taxon>metagenomes</taxon>
        <taxon>ecological metagenomes</taxon>
    </lineage>
</organism>
<sequence>MITVLFVDDEPMLLELSKRYLETTGKFRVDTATSAQAALGKLEVSPYDAVVSDYQLPGMDGITFLTVLRSRYPDLPFLFFTGRGREEVVIGAFEKGADCFVQKGGAPKPQFTELMHKIEQAVRHRAAERELRESEQRYHAFFATTKDSVFITSDDSRWIDFNDAAIQLFGYDTRDELAAMHISDLYLVPEERQVHLDYIRGHGHSREYPVRLRRKDGTPIIALVSTVSVTDPAGGTIYYGTVRDITEKSRQDSLIRENEELFRNIVEDQTEFVCRFLPDGTHVFVNEAYCRYFGKTRDEITGHRFIPAIHPEDREQLRDHLAGLTPENPVASIEHRIIMPDGSIRWQHWSDRAIMDDQGRVREYQSVGRDITEKKETDRALRQAHQKLNMLSSITRHDIMNKLLTLRGYTRLIQEEAQDLEIRTYADAIDHAARAIDEQLQFTRDYQDLGMQAPAWIRVADILDQVKGQLELGRIRLETGLDGVMVCADPLFSRAWYNLIDNTLRHAPQATGIRVTAEEAGDTLLLVYEDDGPGIPADQKERIFDRGFGKNTGLGLFIVREILAITGMTIRENGVVGSGARFEITVPGGMYRKDAGKS</sequence>
<evidence type="ECO:0000259" key="6">
    <source>
        <dbReference type="PROSITE" id="PS50109"/>
    </source>
</evidence>
<evidence type="ECO:0000259" key="7">
    <source>
        <dbReference type="PROSITE" id="PS50110"/>
    </source>
</evidence>
<dbReference type="InterPro" id="IPR001610">
    <property type="entry name" value="PAC"/>
</dbReference>
<dbReference type="CDD" id="cd00075">
    <property type="entry name" value="HATPase"/>
    <property type="match status" value="1"/>
</dbReference>
<feature type="domain" description="PAC" evidence="9">
    <location>
        <begin position="331"/>
        <end position="383"/>
    </location>
</feature>
<dbReference type="SUPFAM" id="SSF55874">
    <property type="entry name" value="ATPase domain of HSP90 chaperone/DNA topoisomerase II/histidine kinase"/>
    <property type="match status" value="1"/>
</dbReference>
<dbReference type="CDD" id="cd00156">
    <property type="entry name" value="REC"/>
    <property type="match status" value="1"/>
</dbReference>
<feature type="domain" description="PAC" evidence="9">
    <location>
        <begin position="206"/>
        <end position="257"/>
    </location>
</feature>
<dbReference type="InterPro" id="IPR013655">
    <property type="entry name" value="PAS_fold_3"/>
</dbReference>
<evidence type="ECO:0000259" key="9">
    <source>
        <dbReference type="PROSITE" id="PS50113"/>
    </source>
</evidence>
<comment type="caution">
    <text evidence="10">The sequence shown here is derived from an EMBL/GenBank/DDBJ whole genome shotgun (WGS) entry which is preliminary data.</text>
</comment>
<feature type="domain" description="PAS" evidence="8">
    <location>
        <begin position="258"/>
        <end position="328"/>
    </location>
</feature>
<dbReference type="SUPFAM" id="SSF52172">
    <property type="entry name" value="CheY-like"/>
    <property type="match status" value="1"/>
</dbReference>
<dbReference type="SMART" id="SM00387">
    <property type="entry name" value="HATPase_c"/>
    <property type="match status" value="1"/>
</dbReference>
<dbReference type="InterPro" id="IPR003594">
    <property type="entry name" value="HATPase_dom"/>
</dbReference>
<dbReference type="EMBL" id="LNQE01001733">
    <property type="protein sequence ID" value="KUG11626.1"/>
    <property type="molecule type" value="Genomic_DNA"/>
</dbReference>
<evidence type="ECO:0000259" key="8">
    <source>
        <dbReference type="PROSITE" id="PS50112"/>
    </source>
</evidence>
<dbReference type="PROSITE" id="PS50110">
    <property type="entry name" value="RESPONSE_REGULATORY"/>
    <property type="match status" value="1"/>
</dbReference>
<dbReference type="Gene3D" id="3.30.450.20">
    <property type="entry name" value="PAS domain"/>
    <property type="match status" value="2"/>
</dbReference>
<dbReference type="SUPFAM" id="SSF55785">
    <property type="entry name" value="PYP-like sensor domain (PAS domain)"/>
    <property type="match status" value="2"/>
</dbReference>
<dbReference type="Pfam" id="PF08447">
    <property type="entry name" value="PAS_3"/>
    <property type="match status" value="1"/>
</dbReference>
<dbReference type="Gene3D" id="3.30.565.10">
    <property type="entry name" value="Histidine kinase-like ATPase, C-terminal domain"/>
    <property type="match status" value="1"/>
</dbReference>
<evidence type="ECO:0000313" key="10">
    <source>
        <dbReference type="EMBL" id="KUG11626.1"/>
    </source>
</evidence>
<dbReference type="SMART" id="SM00086">
    <property type="entry name" value="PAC"/>
    <property type="match status" value="2"/>
</dbReference>
<feature type="domain" description="Histidine kinase" evidence="6">
    <location>
        <begin position="394"/>
        <end position="590"/>
    </location>
</feature>
<dbReference type="PRINTS" id="PR00344">
    <property type="entry name" value="BCTRLSENSOR"/>
</dbReference>
<dbReference type="SMART" id="SM00448">
    <property type="entry name" value="REC"/>
    <property type="match status" value="1"/>
</dbReference>
<feature type="domain" description="Response regulatory" evidence="7">
    <location>
        <begin position="3"/>
        <end position="118"/>
    </location>
</feature>
<proteinExistence type="predicted"/>
<dbReference type="PROSITE" id="PS50112">
    <property type="entry name" value="PAS"/>
    <property type="match status" value="2"/>
</dbReference>
<evidence type="ECO:0000256" key="4">
    <source>
        <dbReference type="ARBA" id="ARBA00022679"/>
    </source>
</evidence>
<comment type="catalytic activity">
    <reaction evidence="1">
        <text>ATP + protein L-histidine = ADP + protein N-phospho-L-histidine.</text>
        <dbReference type="EC" id="2.7.13.3"/>
    </reaction>
</comment>
<accession>A0A0W8ESF4</accession>
<dbReference type="CDD" id="cd00130">
    <property type="entry name" value="PAS"/>
    <property type="match status" value="2"/>
</dbReference>
<dbReference type="InterPro" id="IPR052162">
    <property type="entry name" value="Sensor_kinase/Photoreceptor"/>
</dbReference>
<dbReference type="PANTHER" id="PTHR43304:SF1">
    <property type="entry name" value="PAC DOMAIN-CONTAINING PROTEIN"/>
    <property type="match status" value="1"/>
</dbReference>
<protein>
    <recommendedName>
        <fullName evidence="2">histidine kinase</fullName>
        <ecNumber evidence="2">2.7.13.3</ecNumber>
    </recommendedName>
</protein>
<dbReference type="PROSITE" id="PS50113">
    <property type="entry name" value="PAC"/>
    <property type="match status" value="2"/>
</dbReference>
<dbReference type="AlphaFoldDB" id="A0A0W8ESF4"/>
<dbReference type="Pfam" id="PF02518">
    <property type="entry name" value="HATPase_c"/>
    <property type="match status" value="1"/>
</dbReference>
<dbReference type="InterPro" id="IPR011006">
    <property type="entry name" value="CheY-like_superfamily"/>
</dbReference>
<dbReference type="PANTHER" id="PTHR43304">
    <property type="entry name" value="PHYTOCHROME-LIKE PROTEIN CPH1"/>
    <property type="match status" value="1"/>
</dbReference>
<dbReference type="InterPro" id="IPR035965">
    <property type="entry name" value="PAS-like_dom_sf"/>
</dbReference>
<evidence type="ECO:0000256" key="2">
    <source>
        <dbReference type="ARBA" id="ARBA00012438"/>
    </source>
</evidence>
<dbReference type="InterPro" id="IPR000700">
    <property type="entry name" value="PAS-assoc_C"/>
</dbReference>
<dbReference type="InterPro" id="IPR000014">
    <property type="entry name" value="PAS"/>
</dbReference>
<keyword evidence="5 10" id="KW-0418">Kinase</keyword>
<gene>
    <name evidence="10" type="ORF">ASZ90_016473</name>
</gene>
<keyword evidence="4" id="KW-0808">Transferase</keyword>
<name>A0A0W8ESF4_9ZZZZ</name>
<dbReference type="GO" id="GO:0000160">
    <property type="term" value="P:phosphorelay signal transduction system"/>
    <property type="evidence" value="ECO:0007669"/>
    <property type="project" value="InterPro"/>
</dbReference>
<keyword evidence="3" id="KW-0597">Phosphoprotein</keyword>
<dbReference type="Pfam" id="PF13426">
    <property type="entry name" value="PAS_9"/>
    <property type="match status" value="1"/>
</dbReference>
<dbReference type="InterPro" id="IPR001789">
    <property type="entry name" value="Sig_transdc_resp-reg_receiver"/>
</dbReference>
<evidence type="ECO:0000256" key="3">
    <source>
        <dbReference type="ARBA" id="ARBA00022553"/>
    </source>
</evidence>